<dbReference type="PANTHER" id="PTHR36505:SF1">
    <property type="entry name" value="BLR1072 PROTEIN"/>
    <property type="match status" value="1"/>
</dbReference>
<protein>
    <submittedName>
        <fullName evidence="3">Conserved protein</fullName>
    </submittedName>
</protein>
<evidence type="ECO:0000313" key="4">
    <source>
        <dbReference type="Proteomes" id="UP000028702"/>
    </source>
</evidence>
<dbReference type="eggNOG" id="COG3861">
    <property type="taxonomic scope" value="Bacteria"/>
</dbReference>
<dbReference type="Gene3D" id="2.30.30.240">
    <property type="entry name" value="PRC-barrel domain"/>
    <property type="match status" value="2"/>
</dbReference>
<gene>
    <name evidence="3" type="ORF">M2A_0870</name>
</gene>
<feature type="signal peptide" evidence="1">
    <location>
        <begin position="1"/>
        <end position="22"/>
    </location>
</feature>
<keyword evidence="4" id="KW-1185">Reference proteome</keyword>
<keyword evidence="1" id="KW-0732">Signal</keyword>
<dbReference type="EMBL" id="BBIO01000003">
    <property type="protein sequence ID" value="GAK44371.1"/>
    <property type="molecule type" value="Genomic_DNA"/>
</dbReference>
<dbReference type="Proteomes" id="UP000028702">
    <property type="component" value="Unassembled WGS sequence"/>
</dbReference>
<sequence>MKRFLITSVSAFALMVPAMAVADMDSGKGAEAPQAQPSENYTLDELGSDIGEGVEATGNAIEAGAEETAEAVDNALTGETELRTVAELQAEGGLSSSNAIGKSVIGSAGEEIATVHDIVVLAEGKAQAILSDGGILGVAPRLTAVSYSSLTPSFEDRSLDHFTLAATAQELKEKQAFVYAQDNAEAANAELMAASSTSILELTGQEVSNNAGEEIAEVKDIYIDDTGAPRHVLLGTGGFLDMGEKIVAVDYDDMTVEQGAGGPTVNLTRAQLEAAASLELDAQR</sequence>
<evidence type="ECO:0000313" key="3">
    <source>
        <dbReference type="EMBL" id="GAK44371.1"/>
    </source>
</evidence>
<evidence type="ECO:0000259" key="2">
    <source>
        <dbReference type="Pfam" id="PF05239"/>
    </source>
</evidence>
<dbReference type="AlphaFoldDB" id="A0A081B8K3"/>
<proteinExistence type="predicted"/>
<dbReference type="Pfam" id="PF05239">
    <property type="entry name" value="PRC"/>
    <property type="match status" value="2"/>
</dbReference>
<dbReference type="STRING" id="1333998.M2A_0870"/>
<name>A0A081B8K3_9HYPH</name>
<feature type="domain" description="PRC-barrel" evidence="2">
    <location>
        <begin position="94"/>
        <end position="148"/>
    </location>
</feature>
<organism evidence="3 4">
    <name type="scientific">Tepidicaulis marinus</name>
    <dbReference type="NCBI Taxonomy" id="1333998"/>
    <lineage>
        <taxon>Bacteria</taxon>
        <taxon>Pseudomonadati</taxon>
        <taxon>Pseudomonadota</taxon>
        <taxon>Alphaproteobacteria</taxon>
        <taxon>Hyphomicrobiales</taxon>
        <taxon>Parvibaculaceae</taxon>
        <taxon>Tepidicaulis</taxon>
    </lineage>
</organism>
<evidence type="ECO:0000256" key="1">
    <source>
        <dbReference type="SAM" id="SignalP"/>
    </source>
</evidence>
<feature type="domain" description="PRC-barrel" evidence="2">
    <location>
        <begin position="201"/>
        <end position="258"/>
    </location>
</feature>
<feature type="chain" id="PRO_5001754958" evidence="1">
    <location>
        <begin position="23"/>
        <end position="284"/>
    </location>
</feature>
<dbReference type="InterPro" id="IPR027275">
    <property type="entry name" value="PRC-brl_dom"/>
</dbReference>
<dbReference type="SUPFAM" id="SSF50346">
    <property type="entry name" value="PRC-barrel domain"/>
    <property type="match status" value="1"/>
</dbReference>
<reference evidence="3 4" key="1">
    <citation type="submission" date="2014-07" db="EMBL/GenBank/DDBJ databases">
        <title>Tepidicaulis marinum gen. nov., sp. nov., a novel marine bacterium denitrifying nitrate to nitrous oxide strictly under microaerobic conditions.</title>
        <authorList>
            <person name="Takeuchi M."/>
            <person name="Yamagishi T."/>
            <person name="Kamagata Y."/>
            <person name="Oshima K."/>
            <person name="Hattori M."/>
            <person name="Katayama T."/>
            <person name="Hanada S."/>
            <person name="Tamaki H."/>
            <person name="Marumo K."/>
            <person name="Maeda H."/>
            <person name="Nedachi M."/>
            <person name="Iwasaki W."/>
            <person name="Suwa Y."/>
            <person name="Sakata S."/>
        </authorList>
    </citation>
    <scope>NUCLEOTIDE SEQUENCE [LARGE SCALE GENOMIC DNA]</scope>
    <source>
        <strain evidence="3 4">MA2</strain>
    </source>
</reference>
<comment type="caution">
    <text evidence="3">The sequence shown here is derived from an EMBL/GenBank/DDBJ whole genome shotgun (WGS) entry which is preliminary data.</text>
</comment>
<dbReference type="RefSeq" id="WP_052379195.1">
    <property type="nucleotide sequence ID" value="NZ_BBIO01000003.1"/>
</dbReference>
<dbReference type="PANTHER" id="PTHR36505">
    <property type="entry name" value="BLR1072 PROTEIN"/>
    <property type="match status" value="1"/>
</dbReference>
<accession>A0A081B8K3</accession>
<dbReference type="InterPro" id="IPR011033">
    <property type="entry name" value="PRC_barrel-like_sf"/>
</dbReference>